<dbReference type="EMBL" id="UOFH01000182">
    <property type="protein sequence ID" value="VAW61461.1"/>
    <property type="molecule type" value="Genomic_DNA"/>
</dbReference>
<dbReference type="Gene3D" id="2.40.160.20">
    <property type="match status" value="1"/>
</dbReference>
<name>A0A3B0X107_9ZZZZ</name>
<evidence type="ECO:0000259" key="2">
    <source>
        <dbReference type="Pfam" id="PF13505"/>
    </source>
</evidence>
<gene>
    <name evidence="3" type="ORF">MNBD_GAMMA08-1745</name>
</gene>
<protein>
    <recommendedName>
        <fullName evidence="2">Outer membrane protein beta-barrel domain-containing protein</fullName>
    </recommendedName>
</protein>
<dbReference type="AlphaFoldDB" id="A0A3B0X107"/>
<dbReference type="SUPFAM" id="SSF56925">
    <property type="entry name" value="OMPA-like"/>
    <property type="match status" value="1"/>
</dbReference>
<evidence type="ECO:0000256" key="1">
    <source>
        <dbReference type="ARBA" id="ARBA00022729"/>
    </source>
</evidence>
<dbReference type="InterPro" id="IPR011250">
    <property type="entry name" value="OMP/PagP_B-barrel"/>
</dbReference>
<evidence type="ECO:0000313" key="3">
    <source>
        <dbReference type="EMBL" id="VAW61461.1"/>
    </source>
</evidence>
<keyword evidence="1" id="KW-0732">Signal</keyword>
<dbReference type="InterPro" id="IPR027385">
    <property type="entry name" value="Beta-barrel_OMP"/>
</dbReference>
<sequence>MRRTLGVLALLILSSQVTAGTEINVFSGYRTGGDLENATTGNKVTLDESNTYGIIIGTDYGPEHVMEFLYSHQRTDLNDASNAPNTKLLDVDIEYFQMGGSQIWKDKKIDKFFGATLGAIHLSDNTSNLSSKSRFAMSLGGGIVFKFTENIGLRLELRSYFSSIGSSEAFCAGSNCVVVGSGFMTQFDANAGLRIRF</sequence>
<dbReference type="Pfam" id="PF13505">
    <property type="entry name" value="OMP_b-brl"/>
    <property type="match status" value="1"/>
</dbReference>
<reference evidence="3" key="1">
    <citation type="submission" date="2018-06" db="EMBL/GenBank/DDBJ databases">
        <authorList>
            <person name="Zhirakovskaya E."/>
        </authorList>
    </citation>
    <scope>NUCLEOTIDE SEQUENCE</scope>
</reference>
<proteinExistence type="predicted"/>
<feature type="domain" description="Outer membrane protein beta-barrel" evidence="2">
    <location>
        <begin position="6"/>
        <end position="160"/>
    </location>
</feature>
<accession>A0A3B0X107</accession>
<organism evidence="3">
    <name type="scientific">hydrothermal vent metagenome</name>
    <dbReference type="NCBI Taxonomy" id="652676"/>
    <lineage>
        <taxon>unclassified sequences</taxon>
        <taxon>metagenomes</taxon>
        <taxon>ecological metagenomes</taxon>
    </lineage>
</organism>